<sequence length="95" mass="10616">MAFELFGFSVSKKKTEKTFVTPENQDGALTYVEGGGFVGTYLSTEIDAKDENLLIKKYREMSMTQEVDLALTDVINEAVLHEYGKNTVNLSLDNL</sequence>
<feature type="non-terminal residue" evidence="1">
    <location>
        <position position="95"/>
    </location>
</feature>
<accession>A0A382QRQ2</accession>
<organism evidence="1">
    <name type="scientific">marine metagenome</name>
    <dbReference type="NCBI Taxonomy" id="408172"/>
    <lineage>
        <taxon>unclassified sequences</taxon>
        <taxon>metagenomes</taxon>
        <taxon>ecological metagenomes</taxon>
    </lineage>
</organism>
<evidence type="ECO:0000313" key="1">
    <source>
        <dbReference type="EMBL" id="SVC87555.1"/>
    </source>
</evidence>
<dbReference type="Pfam" id="PF07230">
    <property type="entry name" value="Portal_T4"/>
    <property type="match status" value="1"/>
</dbReference>
<dbReference type="AlphaFoldDB" id="A0A382QRQ2"/>
<dbReference type="InterPro" id="IPR010823">
    <property type="entry name" value="Portal_Gp20"/>
</dbReference>
<name>A0A382QRQ2_9ZZZZ</name>
<dbReference type="EMBL" id="UINC01116068">
    <property type="protein sequence ID" value="SVC87555.1"/>
    <property type="molecule type" value="Genomic_DNA"/>
</dbReference>
<gene>
    <name evidence="1" type="ORF">METZ01_LOCUS340409</name>
</gene>
<reference evidence="1" key="1">
    <citation type="submission" date="2018-05" db="EMBL/GenBank/DDBJ databases">
        <authorList>
            <person name="Lanie J.A."/>
            <person name="Ng W.-L."/>
            <person name="Kazmierczak K.M."/>
            <person name="Andrzejewski T.M."/>
            <person name="Davidsen T.M."/>
            <person name="Wayne K.J."/>
            <person name="Tettelin H."/>
            <person name="Glass J.I."/>
            <person name="Rusch D."/>
            <person name="Podicherti R."/>
            <person name="Tsui H.-C.T."/>
            <person name="Winkler M.E."/>
        </authorList>
    </citation>
    <scope>NUCLEOTIDE SEQUENCE</scope>
</reference>
<proteinExistence type="predicted"/>
<protein>
    <submittedName>
        <fullName evidence="1">Uncharacterized protein</fullName>
    </submittedName>
</protein>